<organism evidence="8 9">
    <name type="scientific">Mesosutterella faecium</name>
    <dbReference type="NCBI Taxonomy" id="2925194"/>
    <lineage>
        <taxon>Bacteria</taxon>
        <taxon>Pseudomonadati</taxon>
        <taxon>Pseudomonadota</taxon>
        <taxon>Betaproteobacteria</taxon>
        <taxon>Burkholderiales</taxon>
        <taxon>Sutterellaceae</taxon>
        <taxon>Mesosutterella</taxon>
    </lineage>
</organism>
<dbReference type="PROSITE" id="PS00629">
    <property type="entry name" value="IMP_1"/>
    <property type="match status" value="1"/>
</dbReference>
<dbReference type="Pfam" id="PF00459">
    <property type="entry name" value="Inositol_P"/>
    <property type="match status" value="1"/>
</dbReference>
<dbReference type="PRINTS" id="PR00377">
    <property type="entry name" value="IMPHPHTASES"/>
</dbReference>
<dbReference type="RefSeq" id="WP_243376654.1">
    <property type="nucleotide sequence ID" value="NZ_JAKZJU020000001.1"/>
</dbReference>
<reference evidence="8" key="1">
    <citation type="submission" date="2023-03" db="EMBL/GenBank/DDBJ databases">
        <title>Mesosutterella sp. nov. isolated from porcine feces.</title>
        <authorList>
            <person name="Yu S."/>
        </authorList>
    </citation>
    <scope>NUCLEOTIDE SEQUENCE</scope>
    <source>
        <strain evidence="8">AGMB02718</strain>
    </source>
</reference>
<keyword evidence="4 7" id="KW-0479">Metal-binding</keyword>
<evidence type="ECO:0000256" key="3">
    <source>
        <dbReference type="ARBA" id="ARBA00009759"/>
    </source>
</evidence>
<evidence type="ECO:0000256" key="5">
    <source>
        <dbReference type="ARBA" id="ARBA00022801"/>
    </source>
</evidence>
<dbReference type="InterPro" id="IPR020583">
    <property type="entry name" value="Inositol_monoP_metal-BS"/>
</dbReference>
<dbReference type="EC" id="3.1.3.25" evidence="7"/>
<dbReference type="PANTHER" id="PTHR20854:SF4">
    <property type="entry name" value="INOSITOL-1-MONOPHOSPHATASE-RELATED"/>
    <property type="match status" value="1"/>
</dbReference>
<sequence length="264" mass="28751">MPYIETAIRAAREAGDIINQASRSIETINVQTKAFHDYVTDVDRASERAIVDILTHYCPSHAVLSEECGLVGQTNSEFVWVVDPIDGTTNFIHGFPQYAMSIALRRGSDILEAVVYDPLKDEMFTAVRGEGARLNKRRIRVSGRIDLSSALIGTGFPFRENDDFEGYAKVFTQVARRTSGIRRAGAASLDLCYVACGRLDAFWESGLKSWDIAAGSLIVLEARGLVTDFEGNDGYLDSGRIVAGTPKILGALMPILNGSAPVQA</sequence>
<evidence type="ECO:0000313" key="9">
    <source>
        <dbReference type="Proteomes" id="UP001165481"/>
    </source>
</evidence>
<dbReference type="Proteomes" id="UP001165481">
    <property type="component" value="Unassembled WGS sequence"/>
</dbReference>
<dbReference type="PRINTS" id="PR01959">
    <property type="entry name" value="SBIMPHPHTASE"/>
</dbReference>
<evidence type="ECO:0000256" key="4">
    <source>
        <dbReference type="ARBA" id="ARBA00022723"/>
    </source>
</evidence>
<evidence type="ECO:0000256" key="1">
    <source>
        <dbReference type="ARBA" id="ARBA00001033"/>
    </source>
</evidence>
<dbReference type="GO" id="GO:0016787">
    <property type="term" value="F:hydrolase activity"/>
    <property type="evidence" value="ECO:0007669"/>
    <property type="project" value="UniProtKB-KW"/>
</dbReference>
<dbReference type="InterPro" id="IPR033942">
    <property type="entry name" value="IMPase"/>
</dbReference>
<name>A0ABT7INE2_9BURK</name>
<dbReference type="InterPro" id="IPR000760">
    <property type="entry name" value="Inositol_monophosphatase-like"/>
</dbReference>
<keyword evidence="5 7" id="KW-0378">Hydrolase</keyword>
<gene>
    <name evidence="8" type="ORF">MUN46_005575</name>
</gene>
<comment type="similarity">
    <text evidence="3 7">Belongs to the inositol monophosphatase superfamily.</text>
</comment>
<keyword evidence="9" id="KW-1185">Reference proteome</keyword>
<accession>A0ABT7INE2</accession>
<comment type="cofactor">
    <cofactor evidence="2 7">
        <name>Mg(2+)</name>
        <dbReference type="ChEBI" id="CHEBI:18420"/>
    </cofactor>
</comment>
<protein>
    <recommendedName>
        <fullName evidence="7">Inositol-1-monophosphatase</fullName>
        <ecNumber evidence="7">3.1.3.25</ecNumber>
    </recommendedName>
</protein>
<dbReference type="InterPro" id="IPR022337">
    <property type="entry name" value="Inositol_monophosphatase_SuhB"/>
</dbReference>
<dbReference type="Gene3D" id="3.30.540.10">
    <property type="entry name" value="Fructose-1,6-Bisphosphatase, subunit A, domain 1"/>
    <property type="match status" value="1"/>
</dbReference>
<evidence type="ECO:0000256" key="2">
    <source>
        <dbReference type="ARBA" id="ARBA00001946"/>
    </source>
</evidence>
<dbReference type="SUPFAM" id="SSF56655">
    <property type="entry name" value="Carbohydrate phosphatase"/>
    <property type="match status" value="1"/>
</dbReference>
<proteinExistence type="inferred from homology"/>
<dbReference type="Gene3D" id="3.40.190.80">
    <property type="match status" value="1"/>
</dbReference>
<evidence type="ECO:0000256" key="6">
    <source>
        <dbReference type="ARBA" id="ARBA00022842"/>
    </source>
</evidence>
<keyword evidence="6 7" id="KW-0460">Magnesium</keyword>
<comment type="caution">
    <text evidence="8">The sequence shown here is derived from an EMBL/GenBank/DDBJ whole genome shotgun (WGS) entry which is preliminary data.</text>
</comment>
<dbReference type="EMBL" id="JAKZJU020000001">
    <property type="protein sequence ID" value="MDL2059401.1"/>
    <property type="molecule type" value="Genomic_DNA"/>
</dbReference>
<comment type="catalytic activity">
    <reaction evidence="1 7">
        <text>a myo-inositol phosphate + H2O = myo-inositol + phosphate</text>
        <dbReference type="Rhea" id="RHEA:24056"/>
        <dbReference type="ChEBI" id="CHEBI:15377"/>
        <dbReference type="ChEBI" id="CHEBI:17268"/>
        <dbReference type="ChEBI" id="CHEBI:43474"/>
        <dbReference type="ChEBI" id="CHEBI:84139"/>
        <dbReference type="EC" id="3.1.3.25"/>
    </reaction>
</comment>
<evidence type="ECO:0000256" key="7">
    <source>
        <dbReference type="RuleBase" id="RU364068"/>
    </source>
</evidence>
<dbReference type="PANTHER" id="PTHR20854">
    <property type="entry name" value="INOSITOL MONOPHOSPHATASE"/>
    <property type="match status" value="1"/>
</dbReference>
<dbReference type="CDD" id="cd01639">
    <property type="entry name" value="IMPase"/>
    <property type="match status" value="1"/>
</dbReference>
<evidence type="ECO:0000313" key="8">
    <source>
        <dbReference type="EMBL" id="MDL2059401.1"/>
    </source>
</evidence>